<feature type="compositionally biased region" description="Low complexity" evidence="1">
    <location>
        <begin position="294"/>
        <end position="319"/>
    </location>
</feature>
<feature type="transmembrane region" description="Helical" evidence="2">
    <location>
        <begin position="178"/>
        <end position="207"/>
    </location>
</feature>
<dbReference type="Proteomes" id="UP000604046">
    <property type="component" value="Unassembled WGS sequence"/>
</dbReference>
<name>A0A812T3L0_9DINO</name>
<accession>A0A812T3L0</accession>
<keyword evidence="5" id="KW-1185">Reference proteome</keyword>
<sequence>MGVTIALFAALAQAVAEETPDVFAVSLRGAPTARQLQTNPVRDSVEVVAPRCRPGYVDVTGGQAFYWSCAFHCEGGPYYAAASCMCACLTPEQMELAASQGGVGFGPAGVKQSSGILVTARTTIGPPPAGDPVVELPIGPVGEGGAEMLPPAVDGYIAAPQDVPAFQASGEPADEEGLSLVVVAFIGGALLIIAAATTLVCALWSSLTDGRRRRVKMVAVPPRFSPHVPVEKCPQPPPEFRPAPAAPTKSAVSLQEPPIRVSWTSSNASGGSKRQAPLAQPQLLQLPDGDRMLKGSPSLSKTSTGSGGASSISNVSSVSTCAMKKERQREPPQISKGRFGGHKCSRVYPGAEQVFM</sequence>
<evidence type="ECO:0000256" key="1">
    <source>
        <dbReference type="SAM" id="MobiDB-lite"/>
    </source>
</evidence>
<feature type="region of interest" description="Disordered" evidence="1">
    <location>
        <begin position="225"/>
        <end position="338"/>
    </location>
</feature>
<keyword evidence="3" id="KW-0732">Signal</keyword>
<evidence type="ECO:0000256" key="3">
    <source>
        <dbReference type="SAM" id="SignalP"/>
    </source>
</evidence>
<evidence type="ECO:0000313" key="4">
    <source>
        <dbReference type="EMBL" id="CAE7509043.1"/>
    </source>
</evidence>
<feature type="compositionally biased region" description="Low complexity" evidence="1">
    <location>
        <begin position="275"/>
        <end position="287"/>
    </location>
</feature>
<feature type="compositionally biased region" description="Pro residues" evidence="1">
    <location>
        <begin position="234"/>
        <end position="245"/>
    </location>
</feature>
<organism evidence="4 5">
    <name type="scientific">Symbiodinium natans</name>
    <dbReference type="NCBI Taxonomy" id="878477"/>
    <lineage>
        <taxon>Eukaryota</taxon>
        <taxon>Sar</taxon>
        <taxon>Alveolata</taxon>
        <taxon>Dinophyceae</taxon>
        <taxon>Suessiales</taxon>
        <taxon>Symbiodiniaceae</taxon>
        <taxon>Symbiodinium</taxon>
    </lineage>
</organism>
<keyword evidence="2" id="KW-1133">Transmembrane helix</keyword>
<feature type="compositionally biased region" description="Polar residues" evidence="1">
    <location>
        <begin position="262"/>
        <end position="272"/>
    </location>
</feature>
<reference evidence="4" key="1">
    <citation type="submission" date="2021-02" db="EMBL/GenBank/DDBJ databases">
        <authorList>
            <person name="Dougan E. K."/>
            <person name="Rhodes N."/>
            <person name="Thang M."/>
            <person name="Chan C."/>
        </authorList>
    </citation>
    <scope>NUCLEOTIDE SEQUENCE</scope>
</reference>
<gene>
    <name evidence="4" type="ORF">SNAT2548_LOCUS28505</name>
</gene>
<dbReference type="AlphaFoldDB" id="A0A812T3L0"/>
<dbReference type="EMBL" id="CAJNDS010002519">
    <property type="protein sequence ID" value="CAE7509043.1"/>
    <property type="molecule type" value="Genomic_DNA"/>
</dbReference>
<evidence type="ECO:0000313" key="5">
    <source>
        <dbReference type="Proteomes" id="UP000604046"/>
    </source>
</evidence>
<protein>
    <submittedName>
        <fullName evidence="4">Uncharacterized protein</fullName>
    </submittedName>
</protein>
<keyword evidence="2" id="KW-0812">Transmembrane</keyword>
<proteinExistence type="predicted"/>
<evidence type="ECO:0000256" key="2">
    <source>
        <dbReference type="SAM" id="Phobius"/>
    </source>
</evidence>
<feature type="signal peptide" evidence="3">
    <location>
        <begin position="1"/>
        <end position="16"/>
    </location>
</feature>
<comment type="caution">
    <text evidence="4">The sequence shown here is derived from an EMBL/GenBank/DDBJ whole genome shotgun (WGS) entry which is preliminary data.</text>
</comment>
<feature type="chain" id="PRO_5032488602" evidence="3">
    <location>
        <begin position="17"/>
        <end position="356"/>
    </location>
</feature>
<keyword evidence="2" id="KW-0472">Membrane</keyword>
<dbReference type="OrthoDB" id="437746at2759"/>